<dbReference type="EMBL" id="JABURA010000001">
    <property type="protein sequence ID" value="NUB93327.1"/>
    <property type="molecule type" value="Genomic_DNA"/>
</dbReference>
<evidence type="ECO:0000313" key="1">
    <source>
        <dbReference type="EMBL" id="NUB93327.1"/>
    </source>
</evidence>
<name>A0A8J8KHR2_9EURY</name>
<dbReference type="OrthoDB" id="206185at2157"/>
<dbReference type="Proteomes" id="UP000728647">
    <property type="component" value="Unassembled WGS sequence"/>
</dbReference>
<organism evidence="1 2">
    <name type="scientific">Haloterrigena gelatinilytica</name>
    <dbReference type="NCBI Taxonomy" id="2741724"/>
    <lineage>
        <taxon>Archaea</taxon>
        <taxon>Methanobacteriati</taxon>
        <taxon>Methanobacteriota</taxon>
        <taxon>Stenosarchaea group</taxon>
        <taxon>Halobacteria</taxon>
        <taxon>Halobacteriales</taxon>
        <taxon>Natrialbaceae</taxon>
        <taxon>Haloterrigena</taxon>
    </lineage>
</organism>
<sequence length="103" mass="11308">MPVQPPAPSTPDRPLPAGEDRLLATTSQLAGRVEDALDCRLNAAVLEDLLLELDRGDFVEWVTVTPNGEYVWDLSDAPDRIGDVVAALVVERLEQWLEARTDA</sequence>
<evidence type="ECO:0000313" key="2">
    <source>
        <dbReference type="Proteomes" id="UP000728647"/>
    </source>
</evidence>
<gene>
    <name evidence="1" type="ORF">HT576_20205</name>
</gene>
<proteinExistence type="predicted"/>
<protein>
    <submittedName>
        <fullName evidence="1">Uncharacterized protein</fullName>
    </submittedName>
</protein>
<dbReference type="AlphaFoldDB" id="A0A8J8KHR2"/>
<comment type="caution">
    <text evidence="1">The sequence shown here is derived from an EMBL/GenBank/DDBJ whole genome shotgun (WGS) entry which is preliminary data.</text>
</comment>
<reference evidence="1" key="1">
    <citation type="submission" date="2020-06" db="EMBL/GenBank/DDBJ databases">
        <title>Haloterrigena sp. nov., an extremely halophilic archaeon isolated from a saline sediment.</title>
        <authorList>
            <person name="Liu B.-B."/>
        </authorList>
    </citation>
    <scope>NUCLEOTIDE SEQUENCE</scope>
    <source>
        <strain evidence="1">SYSU A121-1</strain>
    </source>
</reference>
<accession>A0A8J8KHR2</accession>
<dbReference type="RefSeq" id="WP_174702924.1">
    <property type="nucleotide sequence ID" value="NZ_JABURA010000001.1"/>
</dbReference>